<dbReference type="EMBL" id="FP929094">
    <property type="protein sequence ID" value="CBX92599.1"/>
    <property type="molecule type" value="Genomic_DNA"/>
</dbReference>
<reference evidence="3" key="1">
    <citation type="journal article" date="2011" name="Nat. Commun.">
        <title>Effector diversification within compartments of the Leptosphaeria maculans genome affected by Repeat-Induced Point mutations.</title>
        <authorList>
            <person name="Rouxel T."/>
            <person name="Grandaubert J."/>
            <person name="Hane J.K."/>
            <person name="Hoede C."/>
            <person name="van de Wouw A.P."/>
            <person name="Couloux A."/>
            <person name="Dominguez V."/>
            <person name="Anthouard V."/>
            <person name="Bally P."/>
            <person name="Bourras S."/>
            <person name="Cozijnsen A.J."/>
            <person name="Ciuffetti L.M."/>
            <person name="Degrave A."/>
            <person name="Dilmaghani A."/>
            <person name="Duret L."/>
            <person name="Fudal I."/>
            <person name="Goodwin S.B."/>
            <person name="Gout L."/>
            <person name="Glaser N."/>
            <person name="Linglin J."/>
            <person name="Kema G.H.J."/>
            <person name="Lapalu N."/>
            <person name="Lawrence C.B."/>
            <person name="May K."/>
            <person name="Meyer M."/>
            <person name="Ollivier B."/>
            <person name="Poulain J."/>
            <person name="Schoch C.L."/>
            <person name="Simon A."/>
            <person name="Spatafora J.W."/>
            <person name="Stachowiak A."/>
            <person name="Turgeon B.G."/>
            <person name="Tyler B.M."/>
            <person name="Vincent D."/>
            <person name="Weissenbach J."/>
            <person name="Amselem J."/>
            <person name="Quesneville H."/>
            <person name="Oliver R.P."/>
            <person name="Wincker P."/>
            <person name="Balesdent M.-H."/>
            <person name="Howlett B.J."/>
        </authorList>
    </citation>
    <scope>NUCLEOTIDE SEQUENCE [LARGE SCALE GENOMIC DNA]</scope>
    <source>
        <strain evidence="3">JN3 / isolate v23.1.3 / race Av1-4-5-6-7-8</strain>
    </source>
</reference>
<dbReference type="VEuPathDB" id="FungiDB:LEMA_P053050.1"/>
<dbReference type="InParanoid" id="E4ZMZ6"/>
<accession>E4ZMZ6</accession>
<protein>
    <submittedName>
        <fullName evidence="2">Predicted protein</fullName>
    </submittedName>
</protein>
<name>E4ZMZ6_LEPMJ</name>
<dbReference type="AlphaFoldDB" id="E4ZMZ6"/>
<keyword evidence="1" id="KW-0732">Signal</keyword>
<evidence type="ECO:0000313" key="2">
    <source>
        <dbReference type="EMBL" id="CBX92599.1"/>
    </source>
</evidence>
<evidence type="ECO:0000313" key="3">
    <source>
        <dbReference type="Proteomes" id="UP000002668"/>
    </source>
</evidence>
<dbReference type="HOGENOM" id="CLU_2333969_0_0_1"/>
<feature type="signal peptide" evidence="1">
    <location>
        <begin position="1"/>
        <end position="27"/>
    </location>
</feature>
<sequence>MPKSCVFFFWILIWNMLPIQNPPLVSASSSAFRDAIAHSLERRYLVTLFPWPFDSAGALRHQTVTTTWVGRVLTLLDFRTSPSTFSRHLIPRIPIIAP</sequence>
<evidence type="ECO:0000256" key="1">
    <source>
        <dbReference type="SAM" id="SignalP"/>
    </source>
</evidence>
<keyword evidence="3" id="KW-1185">Reference proteome</keyword>
<dbReference type="Proteomes" id="UP000002668">
    <property type="component" value="Genome"/>
</dbReference>
<proteinExistence type="predicted"/>
<organism evidence="3">
    <name type="scientific">Leptosphaeria maculans (strain JN3 / isolate v23.1.3 / race Av1-4-5-6-7-8)</name>
    <name type="common">Blackleg fungus</name>
    <name type="synonym">Phoma lingam</name>
    <dbReference type="NCBI Taxonomy" id="985895"/>
    <lineage>
        <taxon>Eukaryota</taxon>
        <taxon>Fungi</taxon>
        <taxon>Dikarya</taxon>
        <taxon>Ascomycota</taxon>
        <taxon>Pezizomycotina</taxon>
        <taxon>Dothideomycetes</taxon>
        <taxon>Pleosporomycetidae</taxon>
        <taxon>Pleosporales</taxon>
        <taxon>Pleosporineae</taxon>
        <taxon>Leptosphaeriaceae</taxon>
        <taxon>Plenodomus</taxon>
        <taxon>Plenodomus lingam/Leptosphaeria maculans species complex</taxon>
    </lineage>
</organism>
<gene>
    <name evidence="2" type="ORF">LEMA_P053050.1</name>
</gene>
<feature type="chain" id="PRO_5003194696" evidence="1">
    <location>
        <begin position="28"/>
        <end position="98"/>
    </location>
</feature>